<comment type="similarity">
    <text evidence="2">Belongs to the MAP70 family.</text>
</comment>
<feature type="compositionally biased region" description="Polar residues" evidence="8">
    <location>
        <begin position="183"/>
        <end position="203"/>
    </location>
</feature>
<accession>A0AA88WHR5</accession>
<dbReference type="GO" id="GO:0008017">
    <property type="term" value="F:microtubule binding"/>
    <property type="evidence" value="ECO:0007669"/>
    <property type="project" value="InterPro"/>
</dbReference>
<sequence length="359" mass="40391">MQEENRLLEKTNRQKVLEVEKLSQTIKELEEANLAGGAAANAFRDYRRQISELQEERRTLERELAKVKVSANRVATVVANERKDEDYKVMPVKQWLEERRLMQAEMQRLRDKLAISERTARSEAQLKDKFKLRLKTIEEGLRHASSSPVSPKVVCGSPKPGKSTHFFGILSANAVVKKRSTSRPRASTISASSQQPDVENGTGTAAGKLRVNSLRKKHATGENFLRKSLWASRSKVLDIDEKENKEIQQNTTVNVDKFKDNETRVSEETKIAGGGNEELQIKGTSNSSSDDMVSGILYDRLQKEILMKKVDTLVKALEVESKNVKKEAATRDQDAASARVDDNKKNRKTNSSKRSVSLP</sequence>
<gene>
    <name evidence="9" type="ORF">RJ639_045406</name>
</gene>
<evidence type="ECO:0000256" key="3">
    <source>
        <dbReference type="ARBA" id="ARBA00022490"/>
    </source>
</evidence>
<comment type="subcellular location">
    <subcellularLocation>
        <location evidence="1">Cytoplasm</location>
        <location evidence="1">Cytoskeleton</location>
    </subcellularLocation>
</comment>
<dbReference type="InterPro" id="IPR009768">
    <property type="entry name" value="MAP70"/>
</dbReference>
<reference evidence="9" key="1">
    <citation type="submission" date="2022-12" db="EMBL/GenBank/DDBJ databases">
        <title>Draft genome assemblies for two species of Escallonia (Escalloniales).</title>
        <authorList>
            <person name="Chanderbali A."/>
            <person name="Dervinis C."/>
            <person name="Anghel I."/>
            <person name="Soltis D."/>
            <person name="Soltis P."/>
            <person name="Zapata F."/>
        </authorList>
    </citation>
    <scope>NUCLEOTIDE SEQUENCE</scope>
    <source>
        <strain evidence="9">UCBG64.0493</strain>
        <tissue evidence="9">Leaf</tissue>
    </source>
</reference>
<evidence type="ECO:0000256" key="5">
    <source>
        <dbReference type="ARBA" id="ARBA00023054"/>
    </source>
</evidence>
<proteinExistence type="inferred from homology"/>
<dbReference type="Pfam" id="PF07058">
    <property type="entry name" value="MAP70"/>
    <property type="match status" value="1"/>
</dbReference>
<dbReference type="Proteomes" id="UP001188597">
    <property type="component" value="Unassembled WGS sequence"/>
</dbReference>
<feature type="coiled-coil region" evidence="7">
    <location>
        <begin position="12"/>
        <end position="119"/>
    </location>
</feature>
<comment type="caution">
    <text evidence="9">The sequence shown here is derived from an EMBL/GenBank/DDBJ whole genome shotgun (WGS) entry which is preliminary data.</text>
</comment>
<evidence type="ECO:0000256" key="7">
    <source>
        <dbReference type="SAM" id="Coils"/>
    </source>
</evidence>
<evidence type="ECO:0000256" key="8">
    <source>
        <dbReference type="SAM" id="MobiDB-lite"/>
    </source>
</evidence>
<feature type="region of interest" description="Disordered" evidence="8">
    <location>
        <begin position="321"/>
        <end position="359"/>
    </location>
</feature>
<dbReference type="GO" id="GO:0007010">
    <property type="term" value="P:cytoskeleton organization"/>
    <property type="evidence" value="ECO:0007669"/>
    <property type="project" value="InterPro"/>
</dbReference>
<dbReference type="EMBL" id="JAVXUP010000699">
    <property type="protein sequence ID" value="KAK3022640.1"/>
    <property type="molecule type" value="Genomic_DNA"/>
</dbReference>
<evidence type="ECO:0000313" key="9">
    <source>
        <dbReference type="EMBL" id="KAK3022640.1"/>
    </source>
</evidence>
<feature type="compositionally biased region" description="Basic and acidic residues" evidence="8">
    <location>
        <begin position="321"/>
        <end position="344"/>
    </location>
</feature>
<keyword evidence="5 7" id="KW-0175">Coiled coil</keyword>
<name>A0AA88WHR5_9ASTE</name>
<dbReference type="GO" id="GO:0005874">
    <property type="term" value="C:microtubule"/>
    <property type="evidence" value="ECO:0007669"/>
    <property type="project" value="UniProtKB-KW"/>
</dbReference>
<feature type="region of interest" description="Disordered" evidence="8">
    <location>
        <begin position="178"/>
        <end position="206"/>
    </location>
</feature>
<keyword evidence="10" id="KW-1185">Reference proteome</keyword>
<evidence type="ECO:0000313" key="10">
    <source>
        <dbReference type="Proteomes" id="UP001188597"/>
    </source>
</evidence>
<evidence type="ECO:0000256" key="1">
    <source>
        <dbReference type="ARBA" id="ARBA00004245"/>
    </source>
</evidence>
<protein>
    <submittedName>
        <fullName evidence="9">Uncharacterized protein</fullName>
    </submittedName>
</protein>
<dbReference type="PANTHER" id="PTHR31246:SF5">
    <property type="entry name" value="MICROTUBULE-ASSOCIATED PROTEIN 70-5"/>
    <property type="match status" value="1"/>
</dbReference>
<organism evidence="9 10">
    <name type="scientific">Escallonia herrerae</name>
    <dbReference type="NCBI Taxonomy" id="1293975"/>
    <lineage>
        <taxon>Eukaryota</taxon>
        <taxon>Viridiplantae</taxon>
        <taxon>Streptophyta</taxon>
        <taxon>Embryophyta</taxon>
        <taxon>Tracheophyta</taxon>
        <taxon>Spermatophyta</taxon>
        <taxon>Magnoliopsida</taxon>
        <taxon>eudicotyledons</taxon>
        <taxon>Gunneridae</taxon>
        <taxon>Pentapetalae</taxon>
        <taxon>asterids</taxon>
        <taxon>campanulids</taxon>
        <taxon>Escalloniales</taxon>
        <taxon>Escalloniaceae</taxon>
        <taxon>Escallonia</taxon>
    </lineage>
</organism>
<keyword evidence="6" id="KW-0206">Cytoskeleton</keyword>
<dbReference type="AlphaFoldDB" id="A0AA88WHR5"/>
<evidence type="ECO:0000256" key="6">
    <source>
        <dbReference type="ARBA" id="ARBA00023212"/>
    </source>
</evidence>
<evidence type="ECO:0000256" key="4">
    <source>
        <dbReference type="ARBA" id="ARBA00022701"/>
    </source>
</evidence>
<evidence type="ECO:0000256" key="2">
    <source>
        <dbReference type="ARBA" id="ARBA00008825"/>
    </source>
</evidence>
<keyword evidence="4" id="KW-0493">Microtubule</keyword>
<keyword evidence="3" id="KW-0963">Cytoplasm</keyword>
<dbReference type="PANTHER" id="PTHR31246">
    <property type="entry name" value="MICROTUBULE-ASSOCIATED PROTEIN 70-2"/>
    <property type="match status" value="1"/>
</dbReference>